<feature type="compositionally biased region" description="Acidic residues" evidence="1">
    <location>
        <begin position="13"/>
        <end position="33"/>
    </location>
</feature>
<feature type="compositionally biased region" description="Basic and acidic residues" evidence="1">
    <location>
        <begin position="34"/>
        <end position="51"/>
    </location>
</feature>
<protein>
    <submittedName>
        <fullName evidence="2">Uncharacterized protein</fullName>
    </submittedName>
</protein>
<keyword evidence="3" id="KW-1185">Reference proteome</keyword>
<dbReference type="Proteomes" id="UP000499080">
    <property type="component" value="Unassembled WGS sequence"/>
</dbReference>
<sequence>MECFRKLLAEVETDEVSDIDNEDNGSEDDLEDNFSDHESFSEHDKEVKEDGDSLNEENAKVMTSSAARNADVRSDCRKACWELAVSNLGSKDSIRSATIKKIRKKSGKKDILTVVVLEQGQIFRLLSQEN</sequence>
<evidence type="ECO:0000256" key="1">
    <source>
        <dbReference type="SAM" id="MobiDB-lite"/>
    </source>
</evidence>
<feature type="region of interest" description="Disordered" evidence="1">
    <location>
        <begin position="13"/>
        <end position="55"/>
    </location>
</feature>
<gene>
    <name evidence="2" type="ORF">AVEN_28692_1</name>
</gene>
<organism evidence="2 3">
    <name type="scientific">Araneus ventricosus</name>
    <name type="common">Orbweaver spider</name>
    <name type="synonym">Epeira ventricosa</name>
    <dbReference type="NCBI Taxonomy" id="182803"/>
    <lineage>
        <taxon>Eukaryota</taxon>
        <taxon>Metazoa</taxon>
        <taxon>Ecdysozoa</taxon>
        <taxon>Arthropoda</taxon>
        <taxon>Chelicerata</taxon>
        <taxon>Arachnida</taxon>
        <taxon>Araneae</taxon>
        <taxon>Araneomorphae</taxon>
        <taxon>Entelegynae</taxon>
        <taxon>Araneoidea</taxon>
        <taxon>Araneidae</taxon>
        <taxon>Araneus</taxon>
    </lineage>
</organism>
<evidence type="ECO:0000313" key="3">
    <source>
        <dbReference type="Proteomes" id="UP000499080"/>
    </source>
</evidence>
<evidence type="ECO:0000313" key="2">
    <source>
        <dbReference type="EMBL" id="GBM71915.1"/>
    </source>
</evidence>
<proteinExistence type="predicted"/>
<dbReference type="AlphaFoldDB" id="A0A4Y2I2W5"/>
<dbReference type="EMBL" id="BGPR01002343">
    <property type="protein sequence ID" value="GBM71915.1"/>
    <property type="molecule type" value="Genomic_DNA"/>
</dbReference>
<name>A0A4Y2I2W5_ARAVE</name>
<comment type="caution">
    <text evidence="2">The sequence shown here is derived from an EMBL/GenBank/DDBJ whole genome shotgun (WGS) entry which is preliminary data.</text>
</comment>
<reference evidence="2 3" key="1">
    <citation type="journal article" date="2019" name="Sci. Rep.">
        <title>Orb-weaving spider Araneus ventricosus genome elucidates the spidroin gene catalogue.</title>
        <authorList>
            <person name="Kono N."/>
            <person name="Nakamura H."/>
            <person name="Ohtoshi R."/>
            <person name="Moran D.A.P."/>
            <person name="Shinohara A."/>
            <person name="Yoshida Y."/>
            <person name="Fujiwara M."/>
            <person name="Mori M."/>
            <person name="Tomita M."/>
            <person name="Arakawa K."/>
        </authorList>
    </citation>
    <scope>NUCLEOTIDE SEQUENCE [LARGE SCALE GENOMIC DNA]</scope>
</reference>
<accession>A0A4Y2I2W5</accession>